<evidence type="ECO:0000259" key="1">
    <source>
        <dbReference type="Pfam" id="PF04149"/>
    </source>
</evidence>
<dbReference type="RefSeq" id="WP_397077736.1">
    <property type="nucleotide sequence ID" value="NZ_JBITGY010000001.1"/>
</dbReference>
<keyword evidence="3" id="KW-1185">Reference proteome</keyword>
<dbReference type="Proteomes" id="UP001612741">
    <property type="component" value="Unassembled WGS sequence"/>
</dbReference>
<dbReference type="InterPro" id="IPR007278">
    <property type="entry name" value="DUF397"/>
</dbReference>
<feature type="domain" description="DUF397" evidence="1">
    <location>
        <begin position="2"/>
        <end position="53"/>
    </location>
</feature>
<organism evidence="2 3">
    <name type="scientific">Nonomuraea typhae</name>
    <dbReference type="NCBI Taxonomy" id="2603600"/>
    <lineage>
        <taxon>Bacteria</taxon>
        <taxon>Bacillati</taxon>
        <taxon>Actinomycetota</taxon>
        <taxon>Actinomycetes</taxon>
        <taxon>Streptosporangiales</taxon>
        <taxon>Streptosporangiaceae</taxon>
        <taxon>Nonomuraea</taxon>
    </lineage>
</organism>
<sequence>MSWRSARGCNGNSACVEVGFLPGGVAVRDSKLPDGPVVFFTNSEWAAFIIGVKNGEFDNNSPTTAEGTR</sequence>
<proteinExistence type="predicted"/>
<dbReference type="Pfam" id="PF04149">
    <property type="entry name" value="DUF397"/>
    <property type="match status" value="1"/>
</dbReference>
<name>A0ABW7YJ59_9ACTN</name>
<reference evidence="2 3" key="1">
    <citation type="submission" date="2024-10" db="EMBL/GenBank/DDBJ databases">
        <title>The Natural Products Discovery Center: Release of the First 8490 Sequenced Strains for Exploring Actinobacteria Biosynthetic Diversity.</title>
        <authorList>
            <person name="Kalkreuter E."/>
            <person name="Kautsar S.A."/>
            <person name="Yang D."/>
            <person name="Bader C.D."/>
            <person name="Teijaro C.N."/>
            <person name="Fluegel L."/>
            <person name="Davis C.M."/>
            <person name="Simpson J.R."/>
            <person name="Lauterbach L."/>
            <person name="Steele A.D."/>
            <person name="Gui C."/>
            <person name="Meng S."/>
            <person name="Li G."/>
            <person name="Viehrig K."/>
            <person name="Ye F."/>
            <person name="Su P."/>
            <person name="Kiefer A.F."/>
            <person name="Nichols A."/>
            <person name="Cepeda A.J."/>
            <person name="Yan W."/>
            <person name="Fan B."/>
            <person name="Jiang Y."/>
            <person name="Adhikari A."/>
            <person name="Zheng C.-J."/>
            <person name="Schuster L."/>
            <person name="Cowan T.M."/>
            <person name="Smanski M.J."/>
            <person name="Chevrette M.G."/>
            <person name="De Carvalho L.P.S."/>
            <person name="Shen B."/>
        </authorList>
    </citation>
    <scope>NUCLEOTIDE SEQUENCE [LARGE SCALE GENOMIC DNA]</scope>
    <source>
        <strain evidence="2 3">NPDC050545</strain>
    </source>
</reference>
<protein>
    <submittedName>
        <fullName evidence="2">DUF397 domain-containing protein</fullName>
    </submittedName>
</protein>
<accession>A0ABW7YJ59</accession>
<dbReference type="EMBL" id="JBITGY010000001">
    <property type="protein sequence ID" value="MFI6495931.1"/>
    <property type="molecule type" value="Genomic_DNA"/>
</dbReference>
<evidence type="ECO:0000313" key="3">
    <source>
        <dbReference type="Proteomes" id="UP001612741"/>
    </source>
</evidence>
<evidence type="ECO:0000313" key="2">
    <source>
        <dbReference type="EMBL" id="MFI6495931.1"/>
    </source>
</evidence>
<comment type="caution">
    <text evidence="2">The sequence shown here is derived from an EMBL/GenBank/DDBJ whole genome shotgun (WGS) entry which is preliminary data.</text>
</comment>
<gene>
    <name evidence="2" type="ORF">ACIBG2_01015</name>
</gene>